<dbReference type="PANTHER" id="PTHR34504:SF2">
    <property type="entry name" value="UPF0150 PROTEIN SSL0259"/>
    <property type="match status" value="1"/>
</dbReference>
<sequence length="70" mass="7990">MTLHYNILLYWSEQDQAFIAEVPELAGCAADGKTYQEALQNVEIVMQEWIETAQELGRNIPKPQGRLINV</sequence>
<evidence type="ECO:0000313" key="2">
    <source>
        <dbReference type="Proteomes" id="UP001526426"/>
    </source>
</evidence>
<keyword evidence="2" id="KW-1185">Reference proteome</keyword>
<dbReference type="InterPro" id="IPR049389">
    <property type="entry name" value="TTHA0281-like"/>
</dbReference>
<organism evidence="1 2">
    <name type="scientific">Spirulina subsalsa FACHB-351</name>
    <dbReference type="NCBI Taxonomy" id="234711"/>
    <lineage>
        <taxon>Bacteria</taxon>
        <taxon>Bacillati</taxon>
        <taxon>Cyanobacteriota</taxon>
        <taxon>Cyanophyceae</taxon>
        <taxon>Spirulinales</taxon>
        <taxon>Spirulinaceae</taxon>
        <taxon>Spirulina</taxon>
    </lineage>
</organism>
<dbReference type="EMBL" id="JAIHOM010000001">
    <property type="protein sequence ID" value="MCW6034736.1"/>
    <property type="molecule type" value="Genomic_DNA"/>
</dbReference>
<dbReference type="Proteomes" id="UP001526426">
    <property type="component" value="Unassembled WGS sequence"/>
</dbReference>
<dbReference type="InterPro" id="IPR051404">
    <property type="entry name" value="TA_system_antitoxin"/>
</dbReference>
<proteinExistence type="predicted"/>
<dbReference type="Gene3D" id="3.30.160.250">
    <property type="match status" value="1"/>
</dbReference>
<accession>A0ABT3KZQ7</accession>
<dbReference type="Pfam" id="PF21748">
    <property type="entry name" value="UPF0150"/>
    <property type="match status" value="1"/>
</dbReference>
<dbReference type="RefSeq" id="WP_265262388.1">
    <property type="nucleotide sequence ID" value="NZ_JAIHOM010000001.1"/>
</dbReference>
<dbReference type="PANTHER" id="PTHR34504">
    <property type="entry name" value="ANTITOXIN HICB"/>
    <property type="match status" value="1"/>
</dbReference>
<reference evidence="1 2" key="1">
    <citation type="submission" date="2021-08" db="EMBL/GenBank/DDBJ databases">
        <title>Draft genome sequence of Spirulina subsalsa with high tolerance to salinity and hype-accumulation of phycocyanin.</title>
        <authorList>
            <person name="Pei H."/>
            <person name="Jiang L."/>
        </authorList>
    </citation>
    <scope>NUCLEOTIDE SEQUENCE [LARGE SCALE GENOMIC DNA]</scope>
    <source>
        <strain evidence="1 2">FACHB-351</strain>
    </source>
</reference>
<name>A0ABT3KZQ7_9CYAN</name>
<comment type="caution">
    <text evidence="1">The sequence shown here is derived from an EMBL/GenBank/DDBJ whole genome shotgun (WGS) entry which is preliminary data.</text>
</comment>
<evidence type="ECO:0000313" key="1">
    <source>
        <dbReference type="EMBL" id="MCW6034736.1"/>
    </source>
</evidence>
<protein>
    <submittedName>
        <fullName evidence="1">Type II toxin-antitoxin system HicB family antitoxin</fullName>
    </submittedName>
</protein>
<gene>
    <name evidence="1" type="ORF">K4A83_00385</name>
</gene>
<dbReference type="SUPFAM" id="SSF143100">
    <property type="entry name" value="TTHA1013/TTHA0281-like"/>
    <property type="match status" value="1"/>
</dbReference>
<dbReference type="InterPro" id="IPR035069">
    <property type="entry name" value="TTHA1013/TTHA0281-like"/>
</dbReference>